<evidence type="ECO:0000256" key="1">
    <source>
        <dbReference type="SAM" id="MobiDB-lite"/>
    </source>
</evidence>
<proteinExistence type="predicted"/>
<dbReference type="Proteomes" id="UP001367676">
    <property type="component" value="Unassembled WGS sequence"/>
</dbReference>
<evidence type="ECO:0000313" key="3">
    <source>
        <dbReference type="EMBL" id="KAK7601732.1"/>
    </source>
</evidence>
<organism evidence="3 4">
    <name type="scientific">Parthenolecanium corni</name>
    <dbReference type="NCBI Taxonomy" id="536013"/>
    <lineage>
        <taxon>Eukaryota</taxon>
        <taxon>Metazoa</taxon>
        <taxon>Ecdysozoa</taxon>
        <taxon>Arthropoda</taxon>
        <taxon>Hexapoda</taxon>
        <taxon>Insecta</taxon>
        <taxon>Pterygota</taxon>
        <taxon>Neoptera</taxon>
        <taxon>Paraneoptera</taxon>
        <taxon>Hemiptera</taxon>
        <taxon>Sternorrhyncha</taxon>
        <taxon>Coccoidea</taxon>
        <taxon>Coccidae</taxon>
        <taxon>Parthenolecanium</taxon>
    </lineage>
</organism>
<dbReference type="PANTHER" id="PTHR34415">
    <property type="entry name" value="INTEGRASE CATALYTIC DOMAIN-CONTAINING PROTEIN"/>
    <property type="match status" value="1"/>
</dbReference>
<sequence>MDSLTLNDVTDFFEKSDAEGIQNIINEYFSDDNRSILASIGSDTEDELTHSESELDVTDLDETIRLFDLEDTSVDDNSFSENTAKEWTTVSQFFNAGCGCSTNRCTTLFEKIDIVALRSESSALNYWENHSNPQDLAVMAQIATFVATGRQTAKSHSIQKCRELSRAHFQLKGFRVCARMYLFAMAISKKKFRRLKTLYLGTGLTPPLHGHHKRTPKNTSSAKQIRNVVNFLRRYAELNALYLPGRYPNQKNFSVKLLPSCDNEAVLYRKYVELCEGVGQTPVGNSTFNNTWQTLCGDITTKKPKNDLCETCQKNYTSHSRITSLLQTDEAKLELITNMRTHLEMVAKERKFYNDSIQMYRKMFEENDGVVTHAHYSFGMAQNVSLPSNPLQPGPLYFLCPFKVAIFGVMNDTSKIQHNFLIPEDRDAGKGANEIISMIHFFMENFSLGEEHVHFHADNCRGQNKNNYVMFYFLWRVNCKLNKSITLSFMPVGHTKLHCDWSFGLVKQKYKVSEVSSMQDLCHVVTESTPKTKLNKAVDLSSENVPFYEWQQYFEDLKWTKIPAILKQANFIFRSNRLNEIATQLHSGENEEITYHRIFDDKFDSSLRFPEPYSSEKFGLSVERQLYLYKHIRPYVREDQKDVLCPKLASYKQVEQQKNDGQENNLKPKRGQPENAPDKNSKKKPKMNK</sequence>
<gene>
    <name evidence="3" type="ORF">V9T40_009173</name>
</gene>
<protein>
    <recommendedName>
        <fullName evidence="2">DUF7869 domain-containing protein</fullName>
    </recommendedName>
</protein>
<dbReference type="PANTHER" id="PTHR34415:SF1">
    <property type="entry name" value="INTEGRASE CATALYTIC DOMAIN-CONTAINING PROTEIN"/>
    <property type="match status" value="1"/>
</dbReference>
<dbReference type="Pfam" id="PF25273">
    <property type="entry name" value="DUF7869"/>
    <property type="match status" value="1"/>
</dbReference>
<dbReference type="EMBL" id="JBBCAQ010000010">
    <property type="protein sequence ID" value="KAK7601732.1"/>
    <property type="molecule type" value="Genomic_DNA"/>
</dbReference>
<feature type="region of interest" description="Disordered" evidence="1">
    <location>
        <begin position="654"/>
        <end position="689"/>
    </location>
</feature>
<feature type="domain" description="DUF7869" evidence="2">
    <location>
        <begin position="403"/>
        <end position="577"/>
    </location>
</feature>
<keyword evidence="4" id="KW-1185">Reference proteome</keyword>
<name>A0AAN9TN23_9HEMI</name>
<comment type="caution">
    <text evidence="3">The sequence shown here is derived from an EMBL/GenBank/DDBJ whole genome shotgun (WGS) entry which is preliminary data.</text>
</comment>
<dbReference type="AlphaFoldDB" id="A0AAN9TN23"/>
<evidence type="ECO:0000259" key="2">
    <source>
        <dbReference type="Pfam" id="PF25273"/>
    </source>
</evidence>
<accession>A0AAN9TN23</accession>
<dbReference type="InterPro" id="IPR057191">
    <property type="entry name" value="DUF7869"/>
</dbReference>
<evidence type="ECO:0000313" key="4">
    <source>
        <dbReference type="Proteomes" id="UP001367676"/>
    </source>
</evidence>
<reference evidence="3 4" key="1">
    <citation type="submission" date="2024-03" db="EMBL/GenBank/DDBJ databases">
        <title>Adaptation during the transition from Ophiocordyceps entomopathogen to insect associate is accompanied by gene loss and intensified selection.</title>
        <authorList>
            <person name="Ward C.M."/>
            <person name="Onetto C.A."/>
            <person name="Borneman A.R."/>
        </authorList>
    </citation>
    <scope>NUCLEOTIDE SEQUENCE [LARGE SCALE GENOMIC DNA]</scope>
    <source>
        <strain evidence="3">AWRI1</strain>
        <tissue evidence="3">Single Adult Female</tissue>
    </source>
</reference>